<dbReference type="AlphaFoldDB" id="A0AAW9Q1Y1"/>
<organism evidence="6 7">
    <name type="scientific">Tumidithrix elongata BACA0141</name>
    <dbReference type="NCBI Taxonomy" id="2716417"/>
    <lineage>
        <taxon>Bacteria</taxon>
        <taxon>Bacillati</taxon>
        <taxon>Cyanobacteriota</taxon>
        <taxon>Cyanophyceae</taxon>
        <taxon>Pseudanabaenales</taxon>
        <taxon>Pseudanabaenaceae</taxon>
        <taxon>Tumidithrix</taxon>
        <taxon>Tumidithrix elongata</taxon>
    </lineage>
</organism>
<evidence type="ECO:0000256" key="4">
    <source>
        <dbReference type="HAMAP-Rule" id="MF_02126"/>
    </source>
</evidence>
<dbReference type="InterPro" id="IPR029063">
    <property type="entry name" value="SAM-dependent_MTases_sf"/>
</dbReference>
<dbReference type="InterPro" id="IPR019874">
    <property type="entry name" value="RF_methyltr_PrmC"/>
</dbReference>
<feature type="binding site" evidence="4">
    <location>
        <position position="211"/>
    </location>
    <ligand>
        <name>S-adenosyl-L-methionine</name>
        <dbReference type="ChEBI" id="CHEBI:59789"/>
    </ligand>
</feature>
<feature type="binding site" evidence="4">
    <location>
        <begin position="211"/>
        <end position="214"/>
    </location>
    <ligand>
        <name>substrate</name>
    </ligand>
</feature>
<dbReference type="InterPro" id="IPR025714">
    <property type="entry name" value="Methyltranfer_dom"/>
</dbReference>
<keyword evidence="2 4" id="KW-0808">Transferase</keyword>
<evidence type="ECO:0000313" key="6">
    <source>
        <dbReference type="EMBL" id="MEE3719252.1"/>
    </source>
</evidence>
<dbReference type="CDD" id="cd02440">
    <property type="entry name" value="AdoMet_MTases"/>
    <property type="match status" value="1"/>
</dbReference>
<accession>A0AAW9Q1Y1</accession>
<dbReference type="HAMAP" id="MF_02126">
    <property type="entry name" value="RF_methyltr_PrmC"/>
    <property type="match status" value="1"/>
</dbReference>
<dbReference type="EMBL" id="JAZBJZ010000121">
    <property type="protein sequence ID" value="MEE3719252.1"/>
    <property type="molecule type" value="Genomic_DNA"/>
</dbReference>
<evidence type="ECO:0000256" key="1">
    <source>
        <dbReference type="ARBA" id="ARBA00022603"/>
    </source>
</evidence>
<evidence type="ECO:0000259" key="5">
    <source>
        <dbReference type="Pfam" id="PF13847"/>
    </source>
</evidence>
<comment type="similarity">
    <text evidence="4">Belongs to the protein N5-glutamine methyltransferase family. PrmC subfamily.</text>
</comment>
<reference evidence="6" key="1">
    <citation type="submission" date="2024-01" db="EMBL/GenBank/DDBJ databases">
        <title>Bank of Algae and Cyanobacteria of the Azores (BACA) strain genomes.</title>
        <authorList>
            <person name="Luz R."/>
            <person name="Cordeiro R."/>
            <person name="Fonseca A."/>
            <person name="Goncalves V."/>
        </authorList>
    </citation>
    <scope>NUCLEOTIDE SEQUENCE</scope>
    <source>
        <strain evidence="6">BACA0141</strain>
    </source>
</reference>
<dbReference type="GO" id="GO:0102559">
    <property type="term" value="F:peptide chain release factor N(5)-glutamine methyltransferase activity"/>
    <property type="evidence" value="ECO:0007669"/>
    <property type="project" value="UniProtKB-EC"/>
</dbReference>
<keyword evidence="3 4" id="KW-0949">S-adenosyl-L-methionine</keyword>
<dbReference type="NCBIfam" id="TIGR03534">
    <property type="entry name" value="RF_mod_PrmC"/>
    <property type="match status" value="1"/>
</dbReference>
<comment type="function">
    <text evidence="4">Methylates the class 1 translation termination release factors RF1/PrfA and RF2/PrfB on the glutamine residue of the universally conserved GGQ motif.</text>
</comment>
<gene>
    <name evidence="4 6" type="primary">prmC</name>
    <name evidence="6" type="ORF">V2H45_21130</name>
</gene>
<proteinExistence type="inferred from homology"/>
<dbReference type="Pfam" id="PF13847">
    <property type="entry name" value="Methyltransf_31"/>
    <property type="match status" value="1"/>
</dbReference>
<comment type="caution">
    <text evidence="6">The sequence shown here is derived from an EMBL/GenBank/DDBJ whole genome shotgun (WGS) entry which is preliminary data.</text>
</comment>
<protein>
    <recommendedName>
        <fullName evidence="4">Release factor glutamine methyltransferase</fullName>
        <shortName evidence="4">RF MTase</shortName>
        <ecNumber evidence="4">2.1.1.297</ecNumber>
    </recommendedName>
    <alternativeName>
        <fullName evidence="4">N5-glutamine methyltransferase PrmC</fullName>
    </alternativeName>
    <alternativeName>
        <fullName evidence="4">Protein-(glutamine-N5) MTase PrmC</fullName>
    </alternativeName>
    <alternativeName>
        <fullName evidence="4">Protein-glutamine N-methyltransferase PrmC</fullName>
    </alternativeName>
</protein>
<feature type="binding site" evidence="4">
    <location>
        <begin position="140"/>
        <end position="144"/>
    </location>
    <ligand>
        <name>S-adenosyl-L-methionine</name>
        <dbReference type="ChEBI" id="CHEBI:59789"/>
    </ligand>
</feature>
<dbReference type="InterPro" id="IPR052663">
    <property type="entry name" value="RF_glutamine_MTase_cyano"/>
</dbReference>
<dbReference type="PANTHER" id="PTHR47441">
    <property type="match status" value="1"/>
</dbReference>
<evidence type="ECO:0000313" key="7">
    <source>
        <dbReference type="Proteomes" id="UP001333818"/>
    </source>
</evidence>
<sequence length="313" mass="35344">MYTQQPLQGEGTGFIEPMSDFWEWYARSQQEAKQHDVPTSELDWLTIQILEIDKLALRLREINLEAKADRIELLAQLWQQRIYQRIPCQYLVGKVTWRDLELIVTPAVLIPRPETEAIADIVAAYRDIPKYSEGTWVDLGTGSGAIALSLAQTFPKAKIHAVDCSPEALAIAKTNAIHCHLSDRITFHLGKWFEPFYGNEDSRNIIGMVSNPPYIPSLEVDRLQPEVRDREPRLALDGGSDGLEAIRHLVASAPNYLASGGYWLVELMAGQAKAVRSLLIANGHYTQIQTHLDYAGIERFVSAQINDSIRLRR</sequence>
<feature type="binding site" evidence="4">
    <location>
        <position position="163"/>
    </location>
    <ligand>
        <name>S-adenosyl-L-methionine</name>
        <dbReference type="ChEBI" id="CHEBI:59789"/>
    </ligand>
</feature>
<dbReference type="GO" id="GO:0032259">
    <property type="term" value="P:methylation"/>
    <property type="evidence" value="ECO:0007669"/>
    <property type="project" value="UniProtKB-KW"/>
</dbReference>
<feature type="domain" description="Methyltransferase" evidence="5">
    <location>
        <begin position="134"/>
        <end position="194"/>
    </location>
</feature>
<dbReference type="Proteomes" id="UP001333818">
    <property type="component" value="Unassembled WGS sequence"/>
</dbReference>
<dbReference type="SUPFAM" id="SSF53335">
    <property type="entry name" value="S-adenosyl-L-methionine-dependent methyltransferases"/>
    <property type="match status" value="1"/>
</dbReference>
<feature type="binding site" evidence="4">
    <location>
        <position position="192"/>
    </location>
    <ligand>
        <name>S-adenosyl-L-methionine</name>
        <dbReference type="ChEBI" id="CHEBI:59789"/>
    </ligand>
</feature>
<dbReference type="GO" id="GO:0003676">
    <property type="term" value="F:nucleic acid binding"/>
    <property type="evidence" value="ECO:0007669"/>
    <property type="project" value="InterPro"/>
</dbReference>
<evidence type="ECO:0000256" key="2">
    <source>
        <dbReference type="ARBA" id="ARBA00022679"/>
    </source>
</evidence>
<dbReference type="PANTHER" id="PTHR47441:SF3">
    <property type="entry name" value="RELEASE FACTOR GLUTAMINE METHYLTRANSFERASE"/>
    <property type="match status" value="1"/>
</dbReference>
<dbReference type="EC" id="2.1.1.297" evidence="4"/>
<dbReference type="Gene3D" id="3.40.50.150">
    <property type="entry name" value="Vaccinia Virus protein VP39"/>
    <property type="match status" value="1"/>
</dbReference>
<name>A0AAW9Q1Y1_9CYAN</name>
<comment type="catalytic activity">
    <reaction evidence="4">
        <text>L-glutaminyl-[peptide chain release factor] + S-adenosyl-L-methionine = N(5)-methyl-L-glutaminyl-[peptide chain release factor] + S-adenosyl-L-homocysteine + H(+)</text>
        <dbReference type="Rhea" id="RHEA:42896"/>
        <dbReference type="Rhea" id="RHEA-COMP:10271"/>
        <dbReference type="Rhea" id="RHEA-COMP:10272"/>
        <dbReference type="ChEBI" id="CHEBI:15378"/>
        <dbReference type="ChEBI" id="CHEBI:30011"/>
        <dbReference type="ChEBI" id="CHEBI:57856"/>
        <dbReference type="ChEBI" id="CHEBI:59789"/>
        <dbReference type="ChEBI" id="CHEBI:61891"/>
        <dbReference type="EC" id="2.1.1.297"/>
    </reaction>
</comment>
<dbReference type="InterPro" id="IPR002052">
    <property type="entry name" value="DNA_methylase_N6_adenine_CS"/>
</dbReference>
<dbReference type="NCBIfam" id="TIGR00536">
    <property type="entry name" value="hemK_fam"/>
    <property type="match status" value="1"/>
</dbReference>
<keyword evidence="1 4" id="KW-0489">Methyltransferase</keyword>
<evidence type="ECO:0000256" key="3">
    <source>
        <dbReference type="ARBA" id="ARBA00022691"/>
    </source>
</evidence>
<keyword evidence="7" id="KW-1185">Reference proteome</keyword>
<dbReference type="InterPro" id="IPR004556">
    <property type="entry name" value="HemK-like"/>
</dbReference>
<dbReference type="PROSITE" id="PS00092">
    <property type="entry name" value="N6_MTASE"/>
    <property type="match status" value="1"/>
</dbReference>